<reference evidence="2 3" key="1">
    <citation type="submission" date="2019-08" db="EMBL/GenBank/DDBJ databases">
        <title>Lewinella sp. strain SSH13 Genome sequencing and assembly.</title>
        <authorList>
            <person name="Kim I."/>
        </authorList>
    </citation>
    <scope>NUCLEOTIDE SEQUENCE [LARGE SCALE GENOMIC DNA]</scope>
    <source>
        <strain evidence="2 3">SSH13</strain>
    </source>
</reference>
<protein>
    <submittedName>
        <fullName evidence="2">Uncharacterized protein</fullName>
    </submittedName>
</protein>
<evidence type="ECO:0000313" key="3">
    <source>
        <dbReference type="Proteomes" id="UP000321907"/>
    </source>
</evidence>
<sequence>MVRIPRHLDKIVLVSLTTVVFCTLTAEYDLSWYGDPVRPGRGFPFPFIKDGSWTSMSFELAPLWLIADFLIYLGLSFLLLRRLSSFISSRWYLAIPLLVIAAILVLTCIFILTGFETILSLFDYQPQWQTIRFKFFWL</sequence>
<dbReference type="Proteomes" id="UP000321907">
    <property type="component" value="Unassembled WGS sequence"/>
</dbReference>
<accession>A0A5C7FTJ8</accession>
<organism evidence="2 3">
    <name type="scientific">Neolewinella aurantiaca</name>
    <dbReference type="NCBI Taxonomy" id="2602767"/>
    <lineage>
        <taxon>Bacteria</taxon>
        <taxon>Pseudomonadati</taxon>
        <taxon>Bacteroidota</taxon>
        <taxon>Saprospiria</taxon>
        <taxon>Saprospirales</taxon>
        <taxon>Lewinellaceae</taxon>
        <taxon>Neolewinella</taxon>
    </lineage>
</organism>
<dbReference type="AlphaFoldDB" id="A0A5C7FTJ8"/>
<keyword evidence="1" id="KW-0812">Transmembrane</keyword>
<keyword evidence="3" id="KW-1185">Reference proteome</keyword>
<name>A0A5C7FTJ8_9BACT</name>
<proteinExistence type="predicted"/>
<gene>
    <name evidence="2" type="ORF">FUA23_16020</name>
</gene>
<comment type="caution">
    <text evidence="2">The sequence shown here is derived from an EMBL/GenBank/DDBJ whole genome shotgun (WGS) entry which is preliminary data.</text>
</comment>
<feature type="transmembrane region" description="Helical" evidence="1">
    <location>
        <begin position="92"/>
        <end position="115"/>
    </location>
</feature>
<evidence type="ECO:0000313" key="2">
    <source>
        <dbReference type="EMBL" id="TXF88146.1"/>
    </source>
</evidence>
<dbReference type="RefSeq" id="WP_147931772.1">
    <property type="nucleotide sequence ID" value="NZ_VOXD01000026.1"/>
</dbReference>
<keyword evidence="1" id="KW-0472">Membrane</keyword>
<dbReference type="EMBL" id="VOXD01000026">
    <property type="protein sequence ID" value="TXF88146.1"/>
    <property type="molecule type" value="Genomic_DNA"/>
</dbReference>
<feature type="transmembrane region" description="Helical" evidence="1">
    <location>
        <begin position="61"/>
        <end position="80"/>
    </location>
</feature>
<keyword evidence="1" id="KW-1133">Transmembrane helix</keyword>
<evidence type="ECO:0000256" key="1">
    <source>
        <dbReference type="SAM" id="Phobius"/>
    </source>
</evidence>